<dbReference type="SMART" id="SM00450">
    <property type="entry name" value="RHOD"/>
    <property type="match status" value="2"/>
</dbReference>
<dbReference type="CDD" id="cd01448">
    <property type="entry name" value="TST_Repeat_1"/>
    <property type="match status" value="1"/>
</dbReference>
<dbReference type="InterPro" id="IPR051126">
    <property type="entry name" value="Thiosulfate_sulfurtransferase"/>
</dbReference>
<dbReference type="CDD" id="cd01449">
    <property type="entry name" value="TST_Repeat_2"/>
    <property type="match status" value="1"/>
</dbReference>
<dbReference type="Proteomes" id="UP000289856">
    <property type="component" value="Chromosome"/>
</dbReference>
<evidence type="ECO:0000313" key="6">
    <source>
        <dbReference type="Proteomes" id="UP000289856"/>
    </source>
</evidence>
<gene>
    <name evidence="5" type="ORF">KCTCHS21_34060</name>
</gene>
<dbReference type="InterPro" id="IPR001763">
    <property type="entry name" value="Rhodanese-like_dom"/>
</dbReference>
<proteinExistence type="predicted"/>
<dbReference type="Gene3D" id="3.40.250.10">
    <property type="entry name" value="Rhodanese-like domain"/>
    <property type="match status" value="2"/>
</dbReference>
<dbReference type="PANTHER" id="PTHR43855:SF1">
    <property type="entry name" value="THIOSULFATE SULFURTRANSFERASE"/>
    <property type="match status" value="1"/>
</dbReference>
<dbReference type="GO" id="GO:0004792">
    <property type="term" value="F:thiosulfate-cyanide sulfurtransferase activity"/>
    <property type="evidence" value="ECO:0007669"/>
    <property type="project" value="UniProtKB-EC"/>
</dbReference>
<evidence type="ECO:0000259" key="4">
    <source>
        <dbReference type="PROSITE" id="PS50206"/>
    </source>
</evidence>
<accession>A0A3T1D7D7</accession>
<dbReference type="EMBL" id="AP019400">
    <property type="protein sequence ID" value="BBI34007.1"/>
    <property type="molecule type" value="Genomic_DNA"/>
</dbReference>
<dbReference type="PROSITE" id="PS50206">
    <property type="entry name" value="RHODANESE_3"/>
    <property type="match status" value="2"/>
</dbReference>
<keyword evidence="1" id="KW-0677">Repeat</keyword>
<comment type="catalytic activity">
    <reaction evidence="2">
        <text>thiosulfate + hydrogen cyanide = thiocyanate + sulfite + 2 H(+)</text>
        <dbReference type="Rhea" id="RHEA:16881"/>
        <dbReference type="ChEBI" id="CHEBI:15378"/>
        <dbReference type="ChEBI" id="CHEBI:17359"/>
        <dbReference type="ChEBI" id="CHEBI:18022"/>
        <dbReference type="ChEBI" id="CHEBI:18407"/>
        <dbReference type="ChEBI" id="CHEBI:33542"/>
        <dbReference type="EC" id="2.8.1.1"/>
    </reaction>
</comment>
<dbReference type="PANTHER" id="PTHR43855">
    <property type="entry name" value="THIOSULFATE SULFURTRANSFERASE"/>
    <property type="match status" value="1"/>
</dbReference>
<protein>
    <recommendedName>
        <fullName evidence="3">Sulfurtransferase</fullName>
    </recommendedName>
</protein>
<feature type="domain" description="Rhodanese" evidence="4">
    <location>
        <begin position="24"/>
        <end position="129"/>
    </location>
</feature>
<sequence length="277" mass="31136">MGISEQYPNDFLLVNADWVEQQLHDEQVVIIDARPKGYEEGHIPGAVSLTSGQLKAADGIHIISSERFTELAQERGINADTTVIVYDDGLSNNSARVFYALEYYGKWDNVRILNGGFTSWKASGKTISKDTVEARQGNFEATINPELITTQGQLVQELNGEQVVHLDARTIEEFRGTELRNNERGGYIPGAIHLEWTDTIDKTIPDQPKFKSYLALKQLFESAGVQKEKTIVPYCQTNVRGAHQYFVLRLLGYQNVRPYEGSWAEWGNDPNTPIAID</sequence>
<dbReference type="PROSITE" id="PS00380">
    <property type="entry name" value="RHODANESE_1"/>
    <property type="match status" value="1"/>
</dbReference>
<dbReference type="AlphaFoldDB" id="A0A3T1D7D7"/>
<name>A0A3T1D7D7_9BACL</name>
<dbReference type="Pfam" id="PF00581">
    <property type="entry name" value="Rhodanese"/>
    <property type="match status" value="2"/>
</dbReference>
<organism evidence="5 6">
    <name type="scientific">Cohnella abietis</name>
    <dbReference type="NCBI Taxonomy" id="2507935"/>
    <lineage>
        <taxon>Bacteria</taxon>
        <taxon>Bacillati</taxon>
        <taxon>Bacillota</taxon>
        <taxon>Bacilli</taxon>
        <taxon>Bacillales</taxon>
        <taxon>Paenibacillaceae</taxon>
        <taxon>Cohnella</taxon>
    </lineage>
</organism>
<dbReference type="OrthoDB" id="9770030at2"/>
<reference evidence="5 6" key="1">
    <citation type="submission" date="2019-01" db="EMBL/GenBank/DDBJ databases">
        <title>Complete genome sequence of Cohnella hallensis HS21 isolated from Korean fir (Abies koreana) rhizospheric soil.</title>
        <authorList>
            <person name="Jiang L."/>
            <person name="Kang S.W."/>
            <person name="Kim S."/>
            <person name="Jung J."/>
            <person name="Kim C.Y."/>
            <person name="Kim D.H."/>
            <person name="Kim S.W."/>
            <person name="Lee J."/>
        </authorList>
    </citation>
    <scope>NUCLEOTIDE SEQUENCE [LARGE SCALE GENOMIC DNA]</scope>
    <source>
        <strain evidence="5 6">HS21</strain>
    </source>
</reference>
<evidence type="ECO:0000256" key="2">
    <source>
        <dbReference type="ARBA" id="ARBA00047549"/>
    </source>
</evidence>
<evidence type="ECO:0000256" key="1">
    <source>
        <dbReference type="ARBA" id="ARBA00022737"/>
    </source>
</evidence>
<keyword evidence="6" id="KW-1185">Reference proteome</keyword>
<evidence type="ECO:0000313" key="5">
    <source>
        <dbReference type="EMBL" id="BBI34007.1"/>
    </source>
</evidence>
<dbReference type="InterPro" id="IPR036873">
    <property type="entry name" value="Rhodanese-like_dom_sf"/>
</dbReference>
<dbReference type="SUPFAM" id="SSF52821">
    <property type="entry name" value="Rhodanese/Cell cycle control phosphatase"/>
    <property type="match status" value="2"/>
</dbReference>
<dbReference type="KEGG" id="cohn:KCTCHS21_34060"/>
<evidence type="ECO:0000256" key="3">
    <source>
        <dbReference type="RuleBase" id="RU000507"/>
    </source>
</evidence>
<dbReference type="InterPro" id="IPR001307">
    <property type="entry name" value="Thiosulphate_STrfase_CS"/>
</dbReference>
<keyword evidence="3 5" id="KW-0808">Transferase</keyword>
<dbReference type="RefSeq" id="WP_130610637.1">
    <property type="nucleotide sequence ID" value="NZ_AP019400.1"/>
</dbReference>
<feature type="domain" description="Rhodanese" evidence="4">
    <location>
        <begin position="159"/>
        <end position="275"/>
    </location>
</feature>
<dbReference type="PROSITE" id="PS00683">
    <property type="entry name" value="RHODANESE_2"/>
    <property type="match status" value="1"/>
</dbReference>